<evidence type="ECO:0000313" key="3">
    <source>
        <dbReference type="Proteomes" id="UP000824076"/>
    </source>
</evidence>
<reference evidence="2" key="2">
    <citation type="journal article" date="2021" name="PeerJ">
        <title>Extensive microbial diversity within the chicken gut microbiome revealed by metagenomics and culture.</title>
        <authorList>
            <person name="Gilroy R."/>
            <person name="Ravi A."/>
            <person name="Getino M."/>
            <person name="Pursley I."/>
            <person name="Horton D.L."/>
            <person name="Alikhan N.F."/>
            <person name="Baker D."/>
            <person name="Gharbi K."/>
            <person name="Hall N."/>
            <person name="Watson M."/>
            <person name="Adriaenssens E.M."/>
            <person name="Foster-Nyarko E."/>
            <person name="Jarju S."/>
            <person name="Secka A."/>
            <person name="Antonio M."/>
            <person name="Oren A."/>
            <person name="Chaudhuri R.R."/>
            <person name="La Ragione R."/>
            <person name="Hildebrand F."/>
            <person name="Pallen M.J."/>
        </authorList>
    </citation>
    <scope>NUCLEOTIDE SEQUENCE</scope>
    <source>
        <strain evidence="2">17073</strain>
    </source>
</reference>
<sequence>MKITKFLVILLVIAAYFPAHAQRNDIVREIASFKGAEVIYMSSEWIKYNDDKRNFEYGIDEPSGLYVVNITNKSQFSEAKRLLDKIFKSKDWHVLEKIRRNNVSVDRLVKKNKQGKVTEGILVIERSWRISITYVED</sequence>
<feature type="signal peptide" evidence="1">
    <location>
        <begin position="1"/>
        <end position="21"/>
    </location>
</feature>
<proteinExistence type="predicted"/>
<evidence type="ECO:0000256" key="1">
    <source>
        <dbReference type="SAM" id="SignalP"/>
    </source>
</evidence>
<organism evidence="2 3">
    <name type="scientific">Candidatus Limisoma intestinavium</name>
    <dbReference type="NCBI Taxonomy" id="2840856"/>
    <lineage>
        <taxon>Bacteria</taxon>
        <taxon>Pseudomonadati</taxon>
        <taxon>Bacteroidota</taxon>
        <taxon>Bacteroidia</taxon>
        <taxon>Bacteroidales</taxon>
        <taxon>Candidatus Limisoma</taxon>
    </lineage>
</organism>
<protein>
    <submittedName>
        <fullName evidence="2">Uncharacterized protein</fullName>
    </submittedName>
</protein>
<feature type="chain" id="PRO_5038941510" evidence="1">
    <location>
        <begin position="22"/>
        <end position="137"/>
    </location>
</feature>
<reference evidence="2" key="1">
    <citation type="submission" date="2020-10" db="EMBL/GenBank/DDBJ databases">
        <authorList>
            <person name="Gilroy R."/>
        </authorList>
    </citation>
    <scope>NUCLEOTIDE SEQUENCE</scope>
    <source>
        <strain evidence="2">17073</strain>
    </source>
</reference>
<dbReference type="AlphaFoldDB" id="A0A9D1LG60"/>
<accession>A0A9D1LG60</accession>
<dbReference type="Proteomes" id="UP000824076">
    <property type="component" value="Unassembled WGS sequence"/>
</dbReference>
<dbReference type="EMBL" id="DVMS01000071">
    <property type="protein sequence ID" value="HIU38544.1"/>
    <property type="molecule type" value="Genomic_DNA"/>
</dbReference>
<name>A0A9D1LG60_9BACT</name>
<keyword evidence="1" id="KW-0732">Signal</keyword>
<gene>
    <name evidence="2" type="ORF">IAD18_02615</name>
</gene>
<comment type="caution">
    <text evidence="2">The sequence shown here is derived from an EMBL/GenBank/DDBJ whole genome shotgun (WGS) entry which is preliminary data.</text>
</comment>
<evidence type="ECO:0000313" key="2">
    <source>
        <dbReference type="EMBL" id="HIU38544.1"/>
    </source>
</evidence>